<evidence type="ECO:0000313" key="2">
    <source>
        <dbReference type="EMBL" id="TNV78708.1"/>
    </source>
</evidence>
<name>A0A8J8T251_HALGN</name>
<evidence type="ECO:0000256" key="1">
    <source>
        <dbReference type="SAM" id="MobiDB-lite"/>
    </source>
</evidence>
<dbReference type="AlphaFoldDB" id="A0A8J8T251"/>
<feature type="compositionally biased region" description="Polar residues" evidence="1">
    <location>
        <begin position="24"/>
        <end position="49"/>
    </location>
</feature>
<protein>
    <submittedName>
        <fullName evidence="2">Uncharacterized protein</fullName>
    </submittedName>
</protein>
<feature type="region of interest" description="Disordered" evidence="1">
    <location>
        <begin position="1"/>
        <end position="73"/>
    </location>
</feature>
<proteinExistence type="predicted"/>
<accession>A0A8J8T251</accession>
<dbReference type="EMBL" id="RRYP01009969">
    <property type="protein sequence ID" value="TNV78708.1"/>
    <property type="molecule type" value="Genomic_DNA"/>
</dbReference>
<sequence length="73" mass="8047">MTVRMVNDEPFNNVSVYEQKDPEVQSSGSQLTGQTPTTANGSEVFNSLESPEEKENEDNQYGKDTLSECKEGA</sequence>
<reference evidence="2" key="1">
    <citation type="submission" date="2019-06" db="EMBL/GenBank/DDBJ databases">
        <authorList>
            <person name="Zheng W."/>
        </authorList>
    </citation>
    <scope>NUCLEOTIDE SEQUENCE</scope>
    <source>
        <strain evidence="2">QDHG01</strain>
    </source>
</reference>
<dbReference type="Proteomes" id="UP000785679">
    <property type="component" value="Unassembled WGS sequence"/>
</dbReference>
<gene>
    <name evidence="2" type="ORF">FGO68_gene2280</name>
</gene>
<comment type="caution">
    <text evidence="2">The sequence shown here is derived from an EMBL/GenBank/DDBJ whole genome shotgun (WGS) entry which is preliminary data.</text>
</comment>
<keyword evidence="3" id="KW-1185">Reference proteome</keyword>
<evidence type="ECO:0000313" key="3">
    <source>
        <dbReference type="Proteomes" id="UP000785679"/>
    </source>
</evidence>
<organism evidence="2 3">
    <name type="scientific">Halteria grandinella</name>
    <dbReference type="NCBI Taxonomy" id="5974"/>
    <lineage>
        <taxon>Eukaryota</taxon>
        <taxon>Sar</taxon>
        <taxon>Alveolata</taxon>
        <taxon>Ciliophora</taxon>
        <taxon>Intramacronucleata</taxon>
        <taxon>Spirotrichea</taxon>
        <taxon>Stichotrichia</taxon>
        <taxon>Sporadotrichida</taxon>
        <taxon>Halteriidae</taxon>
        <taxon>Halteria</taxon>
    </lineage>
</organism>